<gene>
    <name evidence="10" type="primary">LOC108568121</name>
</gene>
<evidence type="ECO:0000313" key="9">
    <source>
        <dbReference type="Proteomes" id="UP000695000"/>
    </source>
</evidence>
<evidence type="ECO:0000313" key="10">
    <source>
        <dbReference type="RefSeq" id="XP_017784538.1"/>
    </source>
</evidence>
<comment type="similarity">
    <text evidence="2 7">Belongs to the NSE4 family.</text>
</comment>
<dbReference type="GeneID" id="108568121"/>
<sequence length="306" mass="35326">MVNMEVDTENINDTNSRIAKKIGLKNLLDRVGIIEENADFGLNAVIEVNQVLQGLDVLEKTYSVHKRLDNSDETILDVKLLNSASSVVNKALDSVTSFQSNVYDPREFAEKIISKCNENEDDFHESSLLNLLEDAKTIYHKVPIFASLYGTYTLNKEQIIKKSKPRIEKQSQKTVVKKTLLKVKNVKEDEQSIDDIVDFLLEVLKLNYEKNNNQPILYYRYVIDTDDFGKTVENIFYTSFLIRDGKAKLNLDDNDEPTLEPIHKKYLKAFRNSKGHNIQMISSITMEKWREHSQEIGYLQEVKNNL</sequence>
<dbReference type="PANTHER" id="PTHR16140">
    <property type="entry name" value="NON-STRUCTURAL MAINTENANCE OF CHROMOSOMES ELEMENT 4"/>
    <property type="match status" value="1"/>
</dbReference>
<keyword evidence="9" id="KW-1185">Reference proteome</keyword>
<organism evidence="9 10">
    <name type="scientific">Nicrophorus vespilloides</name>
    <name type="common">Boreal carrion beetle</name>
    <dbReference type="NCBI Taxonomy" id="110193"/>
    <lineage>
        <taxon>Eukaryota</taxon>
        <taxon>Metazoa</taxon>
        <taxon>Ecdysozoa</taxon>
        <taxon>Arthropoda</taxon>
        <taxon>Hexapoda</taxon>
        <taxon>Insecta</taxon>
        <taxon>Pterygota</taxon>
        <taxon>Neoptera</taxon>
        <taxon>Endopterygota</taxon>
        <taxon>Coleoptera</taxon>
        <taxon>Polyphaga</taxon>
        <taxon>Staphyliniformia</taxon>
        <taxon>Silphidae</taxon>
        <taxon>Nicrophorinae</taxon>
        <taxon>Nicrophorus</taxon>
    </lineage>
</organism>
<keyword evidence="6 7" id="KW-0539">Nucleus</keyword>
<keyword evidence="3 7" id="KW-0227">DNA damage</keyword>
<dbReference type="Proteomes" id="UP000695000">
    <property type="component" value="Unplaced"/>
</dbReference>
<accession>A0ABM1NCI8</accession>
<reference evidence="10" key="1">
    <citation type="submission" date="2025-08" db="UniProtKB">
        <authorList>
            <consortium name="RefSeq"/>
        </authorList>
    </citation>
    <scope>IDENTIFICATION</scope>
    <source>
        <tissue evidence="10">Whole Larva</tissue>
    </source>
</reference>
<name>A0ABM1NCI8_NICVS</name>
<comment type="subcellular location">
    <subcellularLocation>
        <location evidence="1 7">Nucleus</location>
    </subcellularLocation>
</comment>
<evidence type="ECO:0000256" key="1">
    <source>
        <dbReference type="ARBA" id="ARBA00004123"/>
    </source>
</evidence>
<dbReference type="InterPro" id="IPR014854">
    <property type="entry name" value="Nse4_C"/>
</dbReference>
<evidence type="ECO:0000256" key="6">
    <source>
        <dbReference type="ARBA" id="ARBA00023242"/>
    </source>
</evidence>
<keyword evidence="5 7" id="KW-0234">DNA repair</keyword>
<dbReference type="RefSeq" id="XP_017784538.1">
    <property type="nucleotide sequence ID" value="XM_017929049.1"/>
</dbReference>
<feature type="domain" description="Non-structural maintenance of chromosome element 4 C-terminal" evidence="8">
    <location>
        <begin position="216"/>
        <end position="295"/>
    </location>
</feature>
<evidence type="ECO:0000256" key="3">
    <source>
        <dbReference type="ARBA" id="ARBA00022763"/>
    </source>
</evidence>
<dbReference type="Pfam" id="PF08743">
    <property type="entry name" value="Nse4_C"/>
    <property type="match status" value="1"/>
</dbReference>
<dbReference type="PANTHER" id="PTHR16140:SF0">
    <property type="entry name" value="NON-STRUCTURAL MAINTENANCE OF CHROMOSOMES ELEMENT 4"/>
    <property type="match status" value="1"/>
</dbReference>
<keyword evidence="4 7" id="KW-0233">DNA recombination</keyword>
<evidence type="ECO:0000259" key="8">
    <source>
        <dbReference type="Pfam" id="PF08743"/>
    </source>
</evidence>
<comment type="subunit">
    <text evidence="7">Component of the SMC5-SMC6 complex.</text>
</comment>
<evidence type="ECO:0000256" key="5">
    <source>
        <dbReference type="ARBA" id="ARBA00023204"/>
    </source>
</evidence>
<evidence type="ECO:0000256" key="4">
    <source>
        <dbReference type="ARBA" id="ARBA00023172"/>
    </source>
</evidence>
<proteinExistence type="inferred from homology"/>
<comment type="function">
    <text evidence="7">Component of the SMC5-SMC6 complex, that promotes sister chromatid alignment after DNA damage and facilitates double-stranded DNA breaks (DSBs) repair via homologous recombination between sister chromatids.</text>
</comment>
<dbReference type="InterPro" id="IPR027786">
    <property type="entry name" value="Nse4/EID"/>
</dbReference>
<evidence type="ECO:0000256" key="7">
    <source>
        <dbReference type="RuleBase" id="RU365071"/>
    </source>
</evidence>
<evidence type="ECO:0000256" key="2">
    <source>
        <dbReference type="ARBA" id="ARBA00008997"/>
    </source>
</evidence>
<protein>
    <recommendedName>
        <fullName evidence="7">Non-structural maintenance of chromosomes element 4</fullName>
    </recommendedName>
</protein>